<keyword evidence="4" id="KW-0560">Oxidoreductase</keyword>
<evidence type="ECO:0000256" key="3">
    <source>
        <dbReference type="ARBA" id="ARBA00022827"/>
    </source>
</evidence>
<evidence type="ECO:0000259" key="5">
    <source>
        <dbReference type="Pfam" id="PF07992"/>
    </source>
</evidence>
<feature type="domain" description="Reductase C-terminal" evidence="6">
    <location>
        <begin position="318"/>
        <end position="401"/>
    </location>
</feature>
<dbReference type="PRINTS" id="PR00411">
    <property type="entry name" value="PNDRDTASEI"/>
</dbReference>
<reference evidence="7 8" key="1">
    <citation type="submission" date="2019-07" db="EMBL/GenBank/DDBJ databases">
        <title>Qingshengfaniella alkalisoli gen. nov., sp. nov., isolated from saline soil.</title>
        <authorList>
            <person name="Xu L."/>
            <person name="Huang X.-X."/>
            <person name="Sun J.-Q."/>
        </authorList>
    </citation>
    <scope>NUCLEOTIDE SEQUENCE [LARGE SCALE GENOMIC DNA]</scope>
    <source>
        <strain evidence="7 8">DSM 27279</strain>
    </source>
</reference>
<keyword evidence="8" id="KW-1185">Reference proteome</keyword>
<organism evidence="7 8">
    <name type="scientific">Verticiella sediminum</name>
    <dbReference type="NCBI Taxonomy" id="1247510"/>
    <lineage>
        <taxon>Bacteria</taxon>
        <taxon>Pseudomonadati</taxon>
        <taxon>Pseudomonadota</taxon>
        <taxon>Betaproteobacteria</taxon>
        <taxon>Burkholderiales</taxon>
        <taxon>Alcaligenaceae</taxon>
        <taxon>Verticiella</taxon>
    </lineage>
</organism>
<protein>
    <submittedName>
        <fullName evidence="7">Ferredoxin reductase</fullName>
    </submittedName>
</protein>
<comment type="caution">
    <text evidence="7">The sequence shown here is derived from an EMBL/GenBank/DDBJ whole genome shotgun (WGS) entry which is preliminary data.</text>
</comment>
<evidence type="ECO:0000256" key="2">
    <source>
        <dbReference type="ARBA" id="ARBA00022630"/>
    </source>
</evidence>
<dbReference type="Gene3D" id="3.50.50.60">
    <property type="entry name" value="FAD/NAD(P)-binding domain"/>
    <property type="match status" value="2"/>
</dbReference>
<dbReference type="SUPFAM" id="SSF51905">
    <property type="entry name" value="FAD/NAD(P)-binding domain"/>
    <property type="match status" value="2"/>
</dbReference>
<dbReference type="Proteomes" id="UP000318405">
    <property type="component" value="Unassembled WGS sequence"/>
</dbReference>
<dbReference type="PRINTS" id="PR00368">
    <property type="entry name" value="FADPNR"/>
</dbReference>
<dbReference type="InterPro" id="IPR036188">
    <property type="entry name" value="FAD/NAD-bd_sf"/>
</dbReference>
<gene>
    <name evidence="7" type="ORF">FOZ76_13210</name>
</gene>
<dbReference type="InterPro" id="IPR050446">
    <property type="entry name" value="FAD-oxidoreductase/Apoptosis"/>
</dbReference>
<dbReference type="GO" id="GO:0016651">
    <property type="term" value="F:oxidoreductase activity, acting on NAD(P)H"/>
    <property type="evidence" value="ECO:0007669"/>
    <property type="project" value="TreeGrafter"/>
</dbReference>
<feature type="domain" description="FAD/NAD(P)-binding" evidence="5">
    <location>
        <begin position="3"/>
        <end position="299"/>
    </location>
</feature>
<evidence type="ECO:0000313" key="7">
    <source>
        <dbReference type="EMBL" id="TSH93843.1"/>
    </source>
</evidence>
<dbReference type="SUPFAM" id="SSF55424">
    <property type="entry name" value="FAD/NAD-linked reductases, dimerisation (C-terminal) domain"/>
    <property type="match status" value="1"/>
</dbReference>
<dbReference type="Pfam" id="PF07992">
    <property type="entry name" value="Pyr_redox_2"/>
    <property type="match status" value="1"/>
</dbReference>
<dbReference type="PANTHER" id="PTHR43557:SF2">
    <property type="entry name" value="RIESKE DOMAIN-CONTAINING PROTEIN-RELATED"/>
    <property type="match status" value="1"/>
</dbReference>
<dbReference type="Gene3D" id="3.30.390.30">
    <property type="match status" value="1"/>
</dbReference>
<evidence type="ECO:0000256" key="1">
    <source>
        <dbReference type="ARBA" id="ARBA00001974"/>
    </source>
</evidence>
<dbReference type="AlphaFoldDB" id="A0A556ALT2"/>
<keyword evidence="2" id="KW-0285">Flavoprotein</keyword>
<dbReference type="Pfam" id="PF14759">
    <property type="entry name" value="Reductase_C"/>
    <property type="match status" value="1"/>
</dbReference>
<dbReference type="EMBL" id="VLTJ01000026">
    <property type="protein sequence ID" value="TSH93843.1"/>
    <property type="molecule type" value="Genomic_DNA"/>
</dbReference>
<proteinExistence type="predicted"/>
<dbReference type="RefSeq" id="WP_143948744.1">
    <property type="nucleotide sequence ID" value="NZ_BAABMB010000006.1"/>
</dbReference>
<evidence type="ECO:0000259" key="6">
    <source>
        <dbReference type="Pfam" id="PF14759"/>
    </source>
</evidence>
<comment type="cofactor">
    <cofactor evidence="1">
        <name>FAD</name>
        <dbReference type="ChEBI" id="CHEBI:57692"/>
    </cofactor>
</comment>
<name>A0A556ALT2_9BURK</name>
<keyword evidence="3" id="KW-0274">FAD</keyword>
<dbReference type="PANTHER" id="PTHR43557">
    <property type="entry name" value="APOPTOSIS-INDUCING FACTOR 1"/>
    <property type="match status" value="1"/>
</dbReference>
<dbReference type="GO" id="GO:0005737">
    <property type="term" value="C:cytoplasm"/>
    <property type="evidence" value="ECO:0007669"/>
    <property type="project" value="TreeGrafter"/>
</dbReference>
<dbReference type="InterPro" id="IPR028202">
    <property type="entry name" value="Reductase_C"/>
</dbReference>
<dbReference type="InterPro" id="IPR016156">
    <property type="entry name" value="FAD/NAD-linked_Rdtase_dimer_sf"/>
</dbReference>
<sequence length="402" mass="42336">MQKVVIVGGGHAAAQLCASLTEGGYTGKVTLVSDEPHLPYHRPPLSKTFIKDPAAEPQLLRAEAAYRDAGIELVLGDAVRSIDRAGRCVVLASGRTLDYDVLVLATGTRARRLPGLPESLENLVYLRNTDDALRLRSALGTASTVTVLGGGFIGLEIAATAGHLGKPVTVFEAAPRLMARSVSPEASEHVAATLSEAGVQVRLGAKVEHVEHDERRVAALMVDGERYPVDLLVAGIGAVPETSLAEAAGLACDNGVVVDAHMRTADQAIYAIGDCTSFPYARSGKSLRLESVQNANDQARTLAGVLLGKPAPYGALPWFWSDQGALRLQIAGLAPPDAERALRPGAKPGSFSVLHFVGGQLVCVESINAPIDHIAARKLLEQGVQVPREQLVDPAIPLKSHL</sequence>
<dbReference type="InterPro" id="IPR023753">
    <property type="entry name" value="FAD/NAD-binding_dom"/>
</dbReference>
<evidence type="ECO:0000313" key="8">
    <source>
        <dbReference type="Proteomes" id="UP000318405"/>
    </source>
</evidence>
<evidence type="ECO:0000256" key="4">
    <source>
        <dbReference type="ARBA" id="ARBA00023002"/>
    </source>
</evidence>
<accession>A0A556ALT2</accession>
<dbReference type="OrthoDB" id="9769238at2"/>